<name>A0AAP5MCZ1_9CYAN</name>
<dbReference type="EMBL" id="JAALHA020000027">
    <property type="protein sequence ID" value="MDR9899792.1"/>
    <property type="molecule type" value="Genomic_DNA"/>
</dbReference>
<feature type="non-terminal residue" evidence="1">
    <location>
        <position position="1227"/>
    </location>
</feature>
<dbReference type="RefSeq" id="WP_310834364.1">
    <property type="nucleotide sequence ID" value="NZ_JAALHA020000027.1"/>
</dbReference>
<comment type="caution">
    <text evidence="1">The sequence shown here is derived from an EMBL/GenBank/DDBJ whole genome shotgun (WGS) entry which is preliminary data.</text>
</comment>
<dbReference type="Proteomes" id="UP000667802">
    <property type="component" value="Unassembled WGS sequence"/>
</dbReference>
<evidence type="ECO:0000313" key="2">
    <source>
        <dbReference type="Proteomes" id="UP000667802"/>
    </source>
</evidence>
<proteinExistence type="predicted"/>
<protein>
    <submittedName>
        <fullName evidence="1">Uncharacterized protein</fullName>
    </submittedName>
</protein>
<reference evidence="2" key="1">
    <citation type="journal article" date="2021" name="Science">
        <title>Hunting the eagle killer: A cyanobacterial neurotoxin causes vacuolar myelinopathy.</title>
        <authorList>
            <person name="Breinlinger S."/>
            <person name="Phillips T.J."/>
            <person name="Haram B.N."/>
            <person name="Mares J."/>
            <person name="Martinez Yerena J.A."/>
            <person name="Hrouzek P."/>
            <person name="Sobotka R."/>
            <person name="Henderson W.M."/>
            <person name="Schmieder P."/>
            <person name="Williams S.M."/>
            <person name="Lauderdale J.D."/>
            <person name="Wilde H.D."/>
            <person name="Gerrin W."/>
            <person name="Kust A."/>
            <person name="Washington J.W."/>
            <person name="Wagner C."/>
            <person name="Geier B."/>
            <person name="Liebeke M."/>
            <person name="Enke H."/>
            <person name="Niedermeyer T.H.J."/>
            <person name="Wilde S.B."/>
        </authorList>
    </citation>
    <scope>NUCLEOTIDE SEQUENCE [LARGE SCALE GENOMIC DNA]</scope>
    <source>
        <strain evidence="2">Thurmond2011</strain>
    </source>
</reference>
<accession>A0AAP5MCZ1</accession>
<keyword evidence="2" id="KW-1185">Reference proteome</keyword>
<organism evidence="1 2">
    <name type="scientific">Aetokthonos hydrillicola Thurmond2011</name>
    <dbReference type="NCBI Taxonomy" id="2712845"/>
    <lineage>
        <taxon>Bacteria</taxon>
        <taxon>Bacillati</taxon>
        <taxon>Cyanobacteriota</taxon>
        <taxon>Cyanophyceae</taxon>
        <taxon>Nostocales</taxon>
        <taxon>Hapalosiphonaceae</taxon>
        <taxon>Aetokthonos</taxon>
    </lineage>
</organism>
<gene>
    <name evidence="1" type="ORF">G7B40_035325</name>
</gene>
<sequence length="1227" mass="140261">MINNINTIISHNGYPIFTSKQVLSKDDLNNLVNYLDEQNRLTRAYLIGMGIVCGLEVSSTDKTQKAQIEISAGCGITSEGYVIALSTTKLTHYQDKLSVSSTLFAPSEPHLSTGQSEDFKVIELFEKSSNKGQTLKKDLLSDRVLVIVCELQDVERDKCRLDYNNPSQERSLVYRFFLLPLTLVKKKLLKTDQLPSHWQRIDPEAIFTVRNHYLQEFDSNHKKFTDFAPKVQRFGYTRSGKSGNSIDLTKISDYKTFWENYYQVCDNAIAEIGKAFPKLFRLFSPFFTTFQPDSGHDFSQLQHNLKKRLNSFKPKSNTVEAPEATYALQYFYDYLSQLVAAFYELAEAAFDLTDDCTPDTRRFPKFLMLGLVPPISSESNKLLNEPSKGYILTSPYRTHFTQPPIYNSNQVRLQQVRYLYERLLKFCAEDSFYLLPFYKTPLKITPSKDRSALLSEQAIPYYLNYPNLYKYWNYDAYRKGRSDRHPAYFFPKNSSGDNSSVFNDLIYRLDGYNFYRIEGHIGKSKGDMLLQLQNYKQQYNLPFDVISLKLGSQKSIQEQNISGQFSDLEIDFILIKYTFQQLWKKKWRQNVFLQTLKRFFFDQPNLRSITSSQLFNPILDYARKPKNYEFYPVEPQNPTNTKFQLYLCDDSNRHIARYVTQPDETKANSFDDFNNVIFDFSELSSDAIALKKQRVANEKAGFCSQYKVTYGIVIDSSNYYLKLVLTSEENQQSPASQSSSSPNNNEIILISLNHFTVSVEPNEPPIILQPEFRNFEILYGLLSDLPETFNTEKYQMGNKEIAEQLNYQELEGLLRTYQQRLEQVMQLQLFDKFAKQHPGMEHLGGVPKGGTFILVYVDGEDAQDLLKIEQDPEYFKVAKLRTETIEKAALLPSSFPDELPTKDLISSLEKLLPELQKRKDIVVADFCVPYRCISDITSASYVVTRSRPIILLEKKFFCEGDRHKYQFTLEPKDGSLKGEGVLVEESKKFFQPSNIDQASKDILAKGQERTITFIYTLDNTEEKLTVTIHPLPNAGFQVGNQASKTSFCANDEPVALIPKLAGGTFQAKDEKGHLLVDIIHDNQFHPKAVKLCDGETHKDITLAYTVTSSHGCINSVQQKVTIYALPDAGFQVGSQPNKTTFCANDEPVALIPKLAGGTFQAKDEKGHLLVDIIHDNQFHPKAVKLCDGETHKDITLAYTVTSSHGCINSVQQKVTIYALPDAGFQVG</sequence>
<evidence type="ECO:0000313" key="1">
    <source>
        <dbReference type="EMBL" id="MDR9899792.1"/>
    </source>
</evidence>
<dbReference type="AlphaFoldDB" id="A0AAP5MCZ1"/>